<dbReference type="EMBL" id="KN824280">
    <property type="protein sequence ID" value="KIM32259.1"/>
    <property type="molecule type" value="Genomic_DNA"/>
</dbReference>
<reference evidence="2" key="2">
    <citation type="submission" date="2015-01" db="EMBL/GenBank/DDBJ databases">
        <title>Evolutionary Origins and Diversification of the Mycorrhizal Mutualists.</title>
        <authorList>
            <consortium name="DOE Joint Genome Institute"/>
            <consortium name="Mycorrhizal Genomics Consortium"/>
            <person name="Kohler A."/>
            <person name="Kuo A."/>
            <person name="Nagy L.G."/>
            <person name="Floudas D."/>
            <person name="Copeland A."/>
            <person name="Barry K.W."/>
            <person name="Cichocki N."/>
            <person name="Veneault-Fourrey C."/>
            <person name="LaButti K."/>
            <person name="Lindquist E.A."/>
            <person name="Lipzen A."/>
            <person name="Lundell T."/>
            <person name="Morin E."/>
            <person name="Murat C."/>
            <person name="Riley R."/>
            <person name="Ohm R."/>
            <person name="Sun H."/>
            <person name="Tunlid A."/>
            <person name="Henrissat B."/>
            <person name="Grigoriev I.V."/>
            <person name="Hibbett D.S."/>
            <person name="Martin F."/>
        </authorList>
    </citation>
    <scope>NUCLEOTIDE SEQUENCE [LARGE SCALE GENOMIC DNA]</scope>
    <source>
        <strain evidence="2">MAFF 305830</strain>
    </source>
</reference>
<evidence type="ECO:0000313" key="1">
    <source>
        <dbReference type="EMBL" id="KIM32259.1"/>
    </source>
</evidence>
<protein>
    <submittedName>
        <fullName evidence="1">Uncharacterized protein</fullName>
    </submittedName>
</protein>
<dbReference type="AlphaFoldDB" id="A0A0C3BJK4"/>
<dbReference type="HOGENOM" id="CLU_2428431_0_0_1"/>
<dbReference type="Proteomes" id="UP000054097">
    <property type="component" value="Unassembled WGS sequence"/>
</dbReference>
<accession>A0A0C3BJK4</accession>
<gene>
    <name evidence="1" type="ORF">M408DRAFT_215974</name>
</gene>
<organism evidence="1 2">
    <name type="scientific">Serendipita vermifera MAFF 305830</name>
    <dbReference type="NCBI Taxonomy" id="933852"/>
    <lineage>
        <taxon>Eukaryota</taxon>
        <taxon>Fungi</taxon>
        <taxon>Dikarya</taxon>
        <taxon>Basidiomycota</taxon>
        <taxon>Agaricomycotina</taxon>
        <taxon>Agaricomycetes</taxon>
        <taxon>Sebacinales</taxon>
        <taxon>Serendipitaceae</taxon>
        <taxon>Serendipita</taxon>
    </lineage>
</organism>
<name>A0A0C3BJK4_SERVB</name>
<evidence type="ECO:0000313" key="2">
    <source>
        <dbReference type="Proteomes" id="UP000054097"/>
    </source>
</evidence>
<sequence length="91" mass="10577">MAQPLLYHRKIWSILVHATPPDHYYQLRVDLTQAEEGLPLHAFSFVIHLKSIYRTIHTVLSVHVYLQSVGPITLLPPRLHFYGVSQRLLKP</sequence>
<keyword evidence="2" id="KW-1185">Reference proteome</keyword>
<reference evidence="1 2" key="1">
    <citation type="submission" date="2014-04" db="EMBL/GenBank/DDBJ databases">
        <authorList>
            <consortium name="DOE Joint Genome Institute"/>
            <person name="Kuo A."/>
            <person name="Zuccaro A."/>
            <person name="Kohler A."/>
            <person name="Nagy L.G."/>
            <person name="Floudas D."/>
            <person name="Copeland A."/>
            <person name="Barry K.W."/>
            <person name="Cichocki N."/>
            <person name="Veneault-Fourrey C."/>
            <person name="LaButti K."/>
            <person name="Lindquist E.A."/>
            <person name="Lipzen A."/>
            <person name="Lundell T."/>
            <person name="Morin E."/>
            <person name="Murat C."/>
            <person name="Sun H."/>
            <person name="Tunlid A."/>
            <person name="Henrissat B."/>
            <person name="Grigoriev I.V."/>
            <person name="Hibbett D.S."/>
            <person name="Martin F."/>
            <person name="Nordberg H.P."/>
            <person name="Cantor M.N."/>
            <person name="Hua S.X."/>
        </authorList>
    </citation>
    <scope>NUCLEOTIDE SEQUENCE [LARGE SCALE GENOMIC DNA]</scope>
    <source>
        <strain evidence="1 2">MAFF 305830</strain>
    </source>
</reference>
<proteinExistence type="predicted"/>